<keyword evidence="1" id="KW-0812">Transmembrane</keyword>
<keyword evidence="1" id="KW-0472">Membrane</keyword>
<feature type="transmembrane region" description="Helical" evidence="1">
    <location>
        <begin position="223"/>
        <end position="248"/>
    </location>
</feature>
<feature type="transmembrane region" description="Helical" evidence="1">
    <location>
        <begin position="172"/>
        <end position="192"/>
    </location>
</feature>
<protein>
    <submittedName>
        <fullName evidence="2">Uncharacterized protein</fullName>
    </submittedName>
</protein>
<proteinExistence type="predicted"/>
<reference evidence="3" key="1">
    <citation type="submission" date="2016-01" db="EMBL/GenBank/DDBJ databases">
        <authorList>
            <person name="Mitreva M."/>
            <person name="Pepin K.H."/>
            <person name="Mihindukulasuriya K.A."/>
            <person name="Fulton R."/>
            <person name="Fronick C."/>
            <person name="O'Laughlin M."/>
            <person name="Miner T."/>
            <person name="Herter B."/>
            <person name="Rosa B.A."/>
            <person name="Cordes M."/>
            <person name="Tomlinson C."/>
            <person name="Wollam A."/>
            <person name="Palsikar V.B."/>
            <person name="Mardis E.R."/>
            <person name="Wilson R.K."/>
        </authorList>
    </citation>
    <scope>NUCLEOTIDE SEQUENCE [LARGE SCALE GENOMIC DNA]</scope>
    <source>
        <strain evidence="3">GED7749B</strain>
    </source>
</reference>
<accession>A0A133KJQ2</accession>
<evidence type="ECO:0000313" key="2">
    <source>
        <dbReference type="EMBL" id="KWZ79714.1"/>
    </source>
</evidence>
<feature type="transmembrane region" description="Helical" evidence="1">
    <location>
        <begin position="630"/>
        <end position="654"/>
    </location>
</feature>
<name>A0A133KJQ2_HEYCO</name>
<dbReference type="EMBL" id="LRPN01000109">
    <property type="protein sequence ID" value="KWZ79714.1"/>
    <property type="molecule type" value="Genomic_DNA"/>
</dbReference>
<feature type="transmembrane region" description="Helical" evidence="1">
    <location>
        <begin position="12"/>
        <end position="33"/>
    </location>
</feature>
<feature type="transmembrane region" description="Helical" evidence="1">
    <location>
        <begin position="559"/>
        <end position="584"/>
    </location>
</feature>
<organism evidence="2 3">
    <name type="scientific">Heyndrickxia coagulans</name>
    <name type="common">Weizmannia coagulans</name>
    <dbReference type="NCBI Taxonomy" id="1398"/>
    <lineage>
        <taxon>Bacteria</taxon>
        <taxon>Bacillati</taxon>
        <taxon>Bacillota</taxon>
        <taxon>Bacilli</taxon>
        <taxon>Bacillales</taxon>
        <taxon>Bacillaceae</taxon>
        <taxon>Heyndrickxia</taxon>
    </lineage>
</organism>
<dbReference type="AlphaFoldDB" id="A0A133KJQ2"/>
<evidence type="ECO:0000256" key="1">
    <source>
        <dbReference type="SAM" id="Phobius"/>
    </source>
</evidence>
<evidence type="ECO:0000313" key="3">
    <source>
        <dbReference type="Proteomes" id="UP000070376"/>
    </source>
</evidence>
<gene>
    <name evidence="2" type="ORF">HMPREF3213_02490</name>
</gene>
<dbReference type="PATRIC" id="fig|1398.22.peg.2491"/>
<sequence>MEGLSVYKRIIVVVASALFALLALLAAIITGLYDRDFPQAIHTGSRISLDFSESNISITKAFDTLEKLDPRWGLGLVKVAPDLEGDGDAQIFVALNNEGYPKEFTWFGGEGTGKIVGKERLATSYPDGLYLVTGKETHLNELVNSLKQSGVKVSRTDASIFRSLEFVVRERGFAAAVVAAFALIAALALFWLSLRARGRALRVLGGCPTVQIQMQDLSGFGGALLLAALVVVVVSAGYVGIFHGWMYVGAFLKALVSLQVAIIGVSLFVAFVMSASAWPSATMLATRQPAVKSLRVAAIVIQILTFLLVVAAAGPAWSTYKHSSAMAAEMAQWKQLADQVAIVFATDVDEMDSLEPQIGKLVKEAESRDKVALSYTFTKEMGLPADSGKYSAVSFVNQRWLDLVTKGAPQSAVKPVPYRSIPKGLIQMVREETKLLSRHGFSRESFGQLQFMQPVKGFQLPVAQGGGGQSLHFADDVLVVVVPSIYDAFNDSTLTSMASTSNIVFTGVAATQQLLKNHGLDVRALREHGIHGELHIAYIAEDGILQAQFAANVVRLQSFALIALVVAFTVATVISALITAILRAKHDFPLRLAGQSWARILWNRVVKELLIGTGLAGIVVMLQRPDAMEAVLVIAVYGLLVVPLSHLFATRYCFNGVIRRRI</sequence>
<feature type="transmembrane region" description="Helical" evidence="1">
    <location>
        <begin position="254"/>
        <end position="275"/>
    </location>
</feature>
<feature type="transmembrane region" description="Helical" evidence="1">
    <location>
        <begin position="605"/>
        <end position="624"/>
    </location>
</feature>
<dbReference type="Proteomes" id="UP000070376">
    <property type="component" value="Unassembled WGS sequence"/>
</dbReference>
<keyword evidence="1" id="KW-1133">Transmembrane helix</keyword>
<feature type="transmembrane region" description="Helical" evidence="1">
    <location>
        <begin position="296"/>
        <end position="317"/>
    </location>
</feature>
<comment type="caution">
    <text evidence="2">The sequence shown here is derived from an EMBL/GenBank/DDBJ whole genome shotgun (WGS) entry which is preliminary data.</text>
</comment>